<keyword evidence="7 9" id="KW-0472">Membrane</keyword>
<evidence type="ECO:0000256" key="1">
    <source>
        <dbReference type="ARBA" id="ARBA00004141"/>
    </source>
</evidence>
<evidence type="ECO:0000256" key="7">
    <source>
        <dbReference type="ARBA" id="ARBA00023136"/>
    </source>
</evidence>
<organism evidence="11 12">
    <name type="scientific">Brevifollis gellanilyticus</name>
    <dbReference type="NCBI Taxonomy" id="748831"/>
    <lineage>
        <taxon>Bacteria</taxon>
        <taxon>Pseudomonadati</taxon>
        <taxon>Verrucomicrobiota</taxon>
        <taxon>Verrucomicrobiia</taxon>
        <taxon>Verrucomicrobiales</taxon>
        <taxon>Verrucomicrobiaceae</taxon>
    </lineage>
</organism>
<evidence type="ECO:0000256" key="4">
    <source>
        <dbReference type="ARBA" id="ARBA00022741"/>
    </source>
</evidence>
<evidence type="ECO:0000313" key="11">
    <source>
        <dbReference type="EMBL" id="GEP41617.1"/>
    </source>
</evidence>
<dbReference type="InterPro" id="IPR027417">
    <property type="entry name" value="P-loop_NTPase"/>
</dbReference>
<evidence type="ECO:0000256" key="6">
    <source>
        <dbReference type="ARBA" id="ARBA00022989"/>
    </source>
</evidence>
<feature type="domain" description="ABC transporter" evidence="10">
    <location>
        <begin position="2"/>
        <end position="240"/>
    </location>
</feature>
<dbReference type="Proteomes" id="UP000321577">
    <property type="component" value="Unassembled WGS sequence"/>
</dbReference>
<keyword evidence="6 9" id="KW-1133">Transmembrane helix</keyword>
<feature type="transmembrane region" description="Helical" evidence="9">
    <location>
        <begin position="559"/>
        <end position="585"/>
    </location>
</feature>
<proteinExistence type="predicted"/>
<keyword evidence="4" id="KW-0547">Nucleotide-binding</keyword>
<dbReference type="GO" id="GO:0005524">
    <property type="term" value="F:ATP binding"/>
    <property type="evidence" value="ECO:0007669"/>
    <property type="project" value="UniProtKB-KW"/>
</dbReference>
<evidence type="ECO:0000256" key="5">
    <source>
        <dbReference type="ARBA" id="ARBA00022840"/>
    </source>
</evidence>
<feature type="transmembrane region" description="Helical" evidence="9">
    <location>
        <begin position="502"/>
        <end position="519"/>
    </location>
</feature>
<dbReference type="AlphaFoldDB" id="A0A512M4E4"/>
<dbReference type="InterPro" id="IPR003439">
    <property type="entry name" value="ABC_transporter-like_ATP-bd"/>
</dbReference>
<feature type="transmembrane region" description="Helical" evidence="9">
    <location>
        <begin position="430"/>
        <end position="455"/>
    </location>
</feature>
<accession>A0A512M4E4</accession>
<evidence type="ECO:0000256" key="2">
    <source>
        <dbReference type="ARBA" id="ARBA00022448"/>
    </source>
</evidence>
<dbReference type="InterPro" id="IPR013525">
    <property type="entry name" value="ABC2_TM"/>
</dbReference>
<feature type="compositionally biased region" description="Low complexity" evidence="8">
    <location>
        <begin position="296"/>
        <end position="308"/>
    </location>
</feature>
<evidence type="ECO:0000256" key="8">
    <source>
        <dbReference type="SAM" id="MobiDB-lite"/>
    </source>
</evidence>
<feature type="transmembrane region" description="Helical" evidence="9">
    <location>
        <begin position="383"/>
        <end position="409"/>
    </location>
</feature>
<dbReference type="InterPro" id="IPR050352">
    <property type="entry name" value="ABCG_transporters"/>
</dbReference>
<gene>
    <name evidence="11" type="ORF">BGE01nite_09080</name>
</gene>
<dbReference type="GO" id="GO:0140359">
    <property type="term" value="F:ABC-type transporter activity"/>
    <property type="evidence" value="ECO:0007669"/>
    <property type="project" value="InterPro"/>
</dbReference>
<dbReference type="InterPro" id="IPR003593">
    <property type="entry name" value="AAA+_ATPase"/>
</dbReference>
<comment type="caution">
    <text evidence="11">The sequence shown here is derived from an EMBL/GenBank/DDBJ whole genome shotgun (WGS) entry which is preliminary data.</text>
</comment>
<evidence type="ECO:0000313" key="12">
    <source>
        <dbReference type="Proteomes" id="UP000321577"/>
    </source>
</evidence>
<feature type="transmembrane region" description="Helical" evidence="9">
    <location>
        <begin position="467"/>
        <end position="490"/>
    </location>
</feature>
<dbReference type="EMBL" id="BKAG01000004">
    <property type="protein sequence ID" value="GEP41617.1"/>
    <property type="molecule type" value="Genomic_DNA"/>
</dbReference>
<reference evidence="11 12" key="1">
    <citation type="submission" date="2019-07" db="EMBL/GenBank/DDBJ databases">
        <title>Whole genome shotgun sequence of Brevifollis gellanilyticus NBRC 108608.</title>
        <authorList>
            <person name="Hosoyama A."/>
            <person name="Uohara A."/>
            <person name="Ohji S."/>
            <person name="Ichikawa N."/>
        </authorList>
    </citation>
    <scope>NUCLEOTIDE SEQUENCE [LARGE SCALE GENOMIC DNA]</scope>
    <source>
        <strain evidence="11 12">NBRC 108608</strain>
    </source>
</reference>
<evidence type="ECO:0000259" key="10">
    <source>
        <dbReference type="PROSITE" id="PS50893"/>
    </source>
</evidence>
<keyword evidence="2" id="KW-0813">Transport</keyword>
<dbReference type="SMART" id="SM00382">
    <property type="entry name" value="AAA"/>
    <property type="match status" value="1"/>
</dbReference>
<protein>
    <recommendedName>
        <fullName evidence="10">ABC transporter domain-containing protein</fullName>
    </recommendedName>
</protein>
<dbReference type="OrthoDB" id="179193at2"/>
<sequence length="589" mass="63865">MLDVLNLSHLPAKTKSSAEPVLQGVSLAVPPGHVLGIVGAAGSGKSTLIRLLAGLELPATGTIRFQGHDTAVVPVHPNQIALVASTDEGLSEVLTVRESLMSAHFLRVGGQTNDARTDRVSHLLVGVGLEMVAAHRVSTLNLAQRRRLKLALALVSDAPLVLCDEFADGLDVKSAQELTALLKWVVSDLPGRIVIHASQTLGNLASYDSVVVLHEGHVCFHGPARAVPHYFSITTVEELYPRLAKRPADRWGESWSRHRVQYYEAFKLGDLGEPAEEKARAQPGAEGDDDGTENVAAPEPEAPKPASKAEVDYSSALPLPSFMAQTLHLVRRRWTLWRRAQREWLEYLAMLLVGPLVAMLLMAPNTGYMSEMRNQNHLPEVLWPAAYTCAMILWVQVLLFMVVSLRLAAREIAAERVLFERERIAGLRGLAYLVAKLGFLTPLVIAQGLALVLLTDLMGGHLPGNDGIRVVLLVLSGVAFGSLCLAISAWSRHVDRAQASAWKLWAANVLLAGAILGFPRPAGFVLQPFITAYYGWSGSVDTLSGSAVFEPMTHFVRTWFATPLTAVIALVAHSVIGIVLAGWGLKKRR</sequence>
<dbReference type="GO" id="GO:0016887">
    <property type="term" value="F:ATP hydrolysis activity"/>
    <property type="evidence" value="ECO:0007669"/>
    <property type="project" value="InterPro"/>
</dbReference>
<dbReference type="PANTHER" id="PTHR48041:SF139">
    <property type="entry name" value="PROTEIN SCARLET"/>
    <property type="match status" value="1"/>
</dbReference>
<dbReference type="RefSeq" id="WP_146849077.1">
    <property type="nucleotide sequence ID" value="NZ_BKAG01000004.1"/>
</dbReference>
<keyword evidence="12" id="KW-1185">Reference proteome</keyword>
<keyword evidence="5" id="KW-0067">ATP-binding</keyword>
<dbReference type="PANTHER" id="PTHR48041">
    <property type="entry name" value="ABC TRANSPORTER G FAMILY MEMBER 28"/>
    <property type="match status" value="1"/>
</dbReference>
<dbReference type="Gene3D" id="3.40.50.300">
    <property type="entry name" value="P-loop containing nucleotide triphosphate hydrolases"/>
    <property type="match status" value="1"/>
</dbReference>
<dbReference type="SUPFAM" id="SSF52540">
    <property type="entry name" value="P-loop containing nucleoside triphosphate hydrolases"/>
    <property type="match status" value="1"/>
</dbReference>
<dbReference type="Pfam" id="PF00005">
    <property type="entry name" value="ABC_tran"/>
    <property type="match status" value="1"/>
</dbReference>
<feature type="transmembrane region" description="Helical" evidence="9">
    <location>
        <begin position="344"/>
        <end position="363"/>
    </location>
</feature>
<comment type="subcellular location">
    <subcellularLocation>
        <location evidence="1">Membrane</location>
        <topology evidence="1">Multi-pass membrane protein</topology>
    </subcellularLocation>
</comment>
<evidence type="ECO:0000256" key="3">
    <source>
        <dbReference type="ARBA" id="ARBA00022692"/>
    </source>
</evidence>
<dbReference type="Pfam" id="PF01061">
    <property type="entry name" value="ABC2_membrane"/>
    <property type="match status" value="1"/>
</dbReference>
<dbReference type="PROSITE" id="PS50893">
    <property type="entry name" value="ABC_TRANSPORTER_2"/>
    <property type="match status" value="1"/>
</dbReference>
<dbReference type="GO" id="GO:0016020">
    <property type="term" value="C:membrane"/>
    <property type="evidence" value="ECO:0007669"/>
    <property type="project" value="UniProtKB-SubCell"/>
</dbReference>
<evidence type="ECO:0000256" key="9">
    <source>
        <dbReference type="SAM" id="Phobius"/>
    </source>
</evidence>
<keyword evidence="3 9" id="KW-0812">Transmembrane</keyword>
<name>A0A512M4E4_9BACT</name>
<feature type="region of interest" description="Disordered" evidence="8">
    <location>
        <begin position="274"/>
        <end position="309"/>
    </location>
</feature>